<dbReference type="Proteomes" id="UP000436088">
    <property type="component" value="Unassembled WGS sequence"/>
</dbReference>
<protein>
    <submittedName>
        <fullName evidence="2">Indole-3-acetic acid-amido synthetase GH3.3</fullName>
    </submittedName>
</protein>
<comment type="caution">
    <text evidence="2">The sequence shown here is derived from an EMBL/GenBank/DDBJ whole genome shotgun (WGS) entry which is preliminary data.</text>
</comment>
<evidence type="ECO:0000256" key="1">
    <source>
        <dbReference type="SAM" id="MobiDB-lite"/>
    </source>
</evidence>
<evidence type="ECO:0000313" key="2">
    <source>
        <dbReference type="EMBL" id="KAE8695025.1"/>
    </source>
</evidence>
<proteinExistence type="predicted"/>
<accession>A0A6A2ZVX1</accession>
<name>A0A6A2ZVX1_HIBSY</name>
<organism evidence="2 3">
    <name type="scientific">Hibiscus syriacus</name>
    <name type="common">Rose of Sharon</name>
    <dbReference type="NCBI Taxonomy" id="106335"/>
    <lineage>
        <taxon>Eukaryota</taxon>
        <taxon>Viridiplantae</taxon>
        <taxon>Streptophyta</taxon>
        <taxon>Embryophyta</taxon>
        <taxon>Tracheophyta</taxon>
        <taxon>Spermatophyta</taxon>
        <taxon>Magnoliopsida</taxon>
        <taxon>eudicotyledons</taxon>
        <taxon>Gunneridae</taxon>
        <taxon>Pentapetalae</taxon>
        <taxon>rosids</taxon>
        <taxon>malvids</taxon>
        <taxon>Malvales</taxon>
        <taxon>Malvaceae</taxon>
        <taxon>Malvoideae</taxon>
        <taxon>Hibiscus</taxon>
    </lineage>
</organism>
<dbReference type="PANTHER" id="PTHR47593">
    <property type="entry name" value="ZINC FINGER PROTEIN 4-LIKE"/>
    <property type="match status" value="1"/>
</dbReference>
<sequence>MRKFYSSQALGGHQNGHKRERGAAKGFQSHKTMMATMGFALNPIVVRSLGVQLHSLVHKPMREGSEIVARFGSDSSSAFEMALTPYLVQESMDLMWPGSFCLDKLPNHEPNLPKLDLNLRL</sequence>
<keyword evidence="3" id="KW-1185">Reference proteome</keyword>
<feature type="region of interest" description="Disordered" evidence="1">
    <location>
        <begin position="1"/>
        <end position="25"/>
    </location>
</feature>
<dbReference type="InterPro" id="IPR053266">
    <property type="entry name" value="Zinc_finger_protein_7"/>
</dbReference>
<dbReference type="AlphaFoldDB" id="A0A6A2ZVX1"/>
<evidence type="ECO:0000313" key="3">
    <source>
        <dbReference type="Proteomes" id="UP000436088"/>
    </source>
</evidence>
<dbReference type="EMBL" id="VEPZ02001096">
    <property type="protein sequence ID" value="KAE8695025.1"/>
    <property type="molecule type" value="Genomic_DNA"/>
</dbReference>
<reference evidence="2" key="1">
    <citation type="submission" date="2019-09" db="EMBL/GenBank/DDBJ databases">
        <title>Draft genome information of white flower Hibiscus syriacus.</title>
        <authorList>
            <person name="Kim Y.-M."/>
        </authorList>
    </citation>
    <scope>NUCLEOTIDE SEQUENCE [LARGE SCALE GENOMIC DNA]</scope>
    <source>
        <strain evidence="2">YM2019G1</strain>
    </source>
</reference>
<dbReference type="PANTHER" id="PTHR47593:SF9">
    <property type="entry name" value="C2H2-TYPE DOMAIN-CONTAINING PROTEIN"/>
    <property type="match status" value="1"/>
</dbReference>
<gene>
    <name evidence="2" type="ORF">F3Y22_tig00110745pilonHSYRG00024</name>
</gene>